<reference evidence="1" key="1">
    <citation type="submission" date="2019-08" db="EMBL/GenBank/DDBJ databases">
        <title>Antibiosis Participates in the Biocontrol of Bucillus cereus 0-9 Against Rice Sheath Blight.</title>
        <authorList>
            <person name="Wang G."/>
            <person name="Liu F."/>
        </authorList>
    </citation>
    <scope>NUCLEOTIDE SEQUENCE</scope>
    <source>
        <strain evidence="1">09</strain>
    </source>
</reference>
<protein>
    <submittedName>
        <fullName evidence="1">DUF3896 domain-containing protein</fullName>
    </submittedName>
</protein>
<dbReference type="Pfam" id="PF13035">
    <property type="entry name" value="DUF3896"/>
    <property type="match status" value="1"/>
</dbReference>
<dbReference type="InterPro" id="IPR024994">
    <property type="entry name" value="DUF3896"/>
</dbReference>
<dbReference type="EMBL" id="CP042874">
    <property type="protein sequence ID" value="QEF16679.1"/>
    <property type="molecule type" value="Genomic_DNA"/>
</dbReference>
<dbReference type="RefSeq" id="WP_000683365.1">
    <property type="nucleotide sequence ID" value="NZ_CP187290.1"/>
</dbReference>
<gene>
    <name evidence="1" type="ORF">FRY47_09950</name>
</gene>
<organism evidence="1">
    <name type="scientific">Bacillus cereus</name>
    <dbReference type="NCBI Taxonomy" id="1396"/>
    <lineage>
        <taxon>Bacteria</taxon>
        <taxon>Bacillati</taxon>
        <taxon>Bacillota</taxon>
        <taxon>Bacilli</taxon>
        <taxon>Bacillales</taxon>
        <taxon>Bacillaceae</taxon>
        <taxon>Bacillus</taxon>
        <taxon>Bacillus cereus group</taxon>
    </lineage>
</organism>
<sequence>MKHTYDYHATKKHLELKKQNLCKKLSNMTLSEKEREQLKCEIDNYEYILNLVEMNHYERGFSHESL</sequence>
<dbReference type="AlphaFoldDB" id="A0A5B9HNQ7"/>
<accession>A0A5B9HNQ7</accession>
<proteinExistence type="predicted"/>
<name>A0A5B9HNQ7_BACCE</name>
<evidence type="ECO:0000313" key="1">
    <source>
        <dbReference type="EMBL" id="QEF16679.1"/>
    </source>
</evidence>